<dbReference type="PANTHER" id="PTHR19338:SF66">
    <property type="entry name" value="NB-ARC DOMAIN-CONTAINING PROTEIN"/>
    <property type="match status" value="1"/>
</dbReference>
<dbReference type="GO" id="GO:0006952">
    <property type="term" value="P:defense response"/>
    <property type="evidence" value="ECO:0007669"/>
    <property type="project" value="UniProtKB-KW"/>
</dbReference>
<dbReference type="InterPro" id="IPR032675">
    <property type="entry name" value="LRR_dom_sf"/>
</dbReference>
<dbReference type="Pfam" id="PF00931">
    <property type="entry name" value="NB-ARC"/>
    <property type="match status" value="1"/>
</dbReference>
<name>A0A2P5VVK9_GOSBA</name>
<dbReference type="PRINTS" id="PR00364">
    <property type="entry name" value="DISEASERSIST"/>
</dbReference>
<evidence type="ECO:0000313" key="8">
    <source>
        <dbReference type="Proteomes" id="UP000239757"/>
    </source>
</evidence>
<dbReference type="Pfam" id="PF18052">
    <property type="entry name" value="Rx_N"/>
    <property type="match status" value="1"/>
</dbReference>
<proteinExistence type="predicted"/>
<dbReference type="GO" id="GO:0051707">
    <property type="term" value="P:response to other organism"/>
    <property type="evidence" value="ECO:0007669"/>
    <property type="project" value="UniProtKB-ARBA"/>
</dbReference>
<dbReference type="Gene3D" id="3.80.10.10">
    <property type="entry name" value="Ribonuclease Inhibitor"/>
    <property type="match status" value="1"/>
</dbReference>
<dbReference type="AlphaFoldDB" id="A0A2P5VVK9"/>
<dbReference type="InterPro" id="IPR002182">
    <property type="entry name" value="NB-ARC"/>
</dbReference>
<evidence type="ECO:0000256" key="3">
    <source>
        <dbReference type="ARBA" id="ARBA00022821"/>
    </source>
</evidence>
<gene>
    <name evidence="7" type="ORF">GOBAR_AA37852</name>
</gene>
<evidence type="ECO:0000259" key="5">
    <source>
        <dbReference type="Pfam" id="PF00931"/>
    </source>
</evidence>
<evidence type="ECO:0000256" key="2">
    <source>
        <dbReference type="ARBA" id="ARBA00022741"/>
    </source>
</evidence>
<dbReference type="SUPFAM" id="SSF52540">
    <property type="entry name" value="P-loop containing nucleoside triphosphate hydrolases"/>
    <property type="match status" value="1"/>
</dbReference>
<dbReference type="EMBL" id="KZ670644">
    <property type="protein sequence ID" value="PPR82865.1"/>
    <property type="molecule type" value="Genomic_DNA"/>
</dbReference>
<dbReference type="Gene3D" id="1.20.5.4130">
    <property type="match status" value="1"/>
</dbReference>
<dbReference type="Proteomes" id="UP000239757">
    <property type="component" value="Unassembled WGS sequence"/>
</dbReference>
<keyword evidence="1" id="KW-0677">Repeat</keyword>
<dbReference type="FunFam" id="3.40.50.300:FF:001091">
    <property type="entry name" value="Probable disease resistance protein At1g61300"/>
    <property type="match status" value="1"/>
</dbReference>
<feature type="region of interest" description="Disordered" evidence="4">
    <location>
        <begin position="135"/>
        <end position="155"/>
    </location>
</feature>
<evidence type="ECO:0000313" key="7">
    <source>
        <dbReference type="EMBL" id="PPR82865.1"/>
    </source>
</evidence>
<evidence type="ECO:0008006" key="9">
    <source>
        <dbReference type="Google" id="ProtNLM"/>
    </source>
</evidence>
<feature type="domain" description="NB-ARC" evidence="5">
    <location>
        <begin position="172"/>
        <end position="313"/>
    </location>
</feature>
<accession>A0A2P5VVK9</accession>
<feature type="domain" description="Disease resistance N-terminal" evidence="6">
    <location>
        <begin position="6"/>
        <end position="89"/>
    </location>
</feature>
<evidence type="ECO:0000256" key="4">
    <source>
        <dbReference type="SAM" id="MobiDB-lite"/>
    </source>
</evidence>
<protein>
    <recommendedName>
        <fullName evidence="9">AAA+ ATPase domain-containing protein</fullName>
    </recommendedName>
</protein>
<sequence length="578" mass="66649">MEFSAVYFALKTIGELTQEVTSWWGVDEQVQGLANELRWMQSFLKVADARRVDHEVIRTSVVEIRELAYDAEDVIETFSLKVASKRKDGFSNCIKRSACFLKEGCLLPQIKSEVEKITVRMKELTRQLKTYDVSKLGVDGKGPSSSTERRESRRSYPHVMDDNIVGLDKDIKKRVSVLVNEGSECRVLSICGMGGQGKTTLAKKIYRQSQDVGHFKHLAWAYVSQNCQKRKVWEDILSDLAILSEADKKMKVENLAEKLSSFLEVNKCLVILDDIWNTEAWDNLKPAFSARETRSKILLTSRNKDIVSHANRKGLPLAIIILEGILTTKCSSLTEWLKQEEGDEGQIAEDVAERYLMEFVERCMIQEKQENFLYIANQSNACQLATIGRVRRVSVHKLFPMQCIRSPCLRSLLFFNAFLPDEELEKILLLTMLRHYYNQEDEFFNPLVWKYMFNNFNLFRVLDYERGGVAKGKLPNNIGKLIHLRFLRLRDLNFWCSKFPSSLGNLSIFKLSLDVEVSYLKMLELHEEAFVGKEMFCCGQAFANLESLSLKKLNNLDHVENGLKFIETLQELKMDSEW</sequence>
<dbReference type="InterPro" id="IPR041118">
    <property type="entry name" value="Rx_N"/>
</dbReference>
<evidence type="ECO:0000259" key="6">
    <source>
        <dbReference type="Pfam" id="PF18052"/>
    </source>
</evidence>
<keyword evidence="3" id="KW-0611">Plant defense</keyword>
<dbReference type="Gene3D" id="3.40.50.300">
    <property type="entry name" value="P-loop containing nucleotide triphosphate hydrolases"/>
    <property type="match status" value="1"/>
</dbReference>
<dbReference type="CDD" id="cd14798">
    <property type="entry name" value="RX-CC_like"/>
    <property type="match status" value="1"/>
</dbReference>
<dbReference type="OrthoDB" id="3027644at2759"/>
<dbReference type="InterPro" id="IPR027417">
    <property type="entry name" value="P-loop_NTPase"/>
</dbReference>
<reference evidence="7 8" key="1">
    <citation type="submission" date="2015-01" db="EMBL/GenBank/DDBJ databases">
        <title>Genome of allotetraploid Gossypium barbadense reveals genomic plasticity and fiber elongation in cotton evolution.</title>
        <authorList>
            <person name="Chen X."/>
            <person name="Liu X."/>
            <person name="Zhao B."/>
            <person name="Zheng H."/>
            <person name="Hu Y."/>
            <person name="Lu G."/>
            <person name="Yang C."/>
            <person name="Chen J."/>
            <person name="Shan C."/>
            <person name="Zhang L."/>
            <person name="Zhou Y."/>
            <person name="Wang L."/>
            <person name="Guo W."/>
            <person name="Bai Y."/>
            <person name="Ruan J."/>
            <person name="Shangguan X."/>
            <person name="Mao Y."/>
            <person name="Jiang J."/>
            <person name="Zhu Y."/>
            <person name="Lei J."/>
            <person name="Kang H."/>
            <person name="Chen S."/>
            <person name="He X."/>
            <person name="Wang R."/>
            <person name="Wang Y."/>
            <person name="Chen J."/>
            <person name="Wang L."/>
            <person name="Yu S."/>
            <person name="Wang B."/>
            <person name="Wei J."/>
            <person name="Song S."/>
            <person name="Lu X."/>
            <person name="Gao Z."/>
            <person name="Gu W."/>
            <person name="Deng X."/>
            <person name="Ma D."/>
            <person name="Wang S."/>
            <person name="Liang W."/>
            <person name="Fang L."/>
            <person name="Cai C."/>
            <person name="Zhu X."/>
            <person name="Zhou B."/>
            <person name="Zhang Y."/>
            <person name="Chen Z."/>
            <person name="Xu S."/>
            <person name="Zhu R."/>
            <person name="Wang S."/>
            <person name="Zhang T."/>
            <person name="Zhao G."/>
        </authorList>
    </citation>
    <scope>NUCLEOTIDE SEQUENCE [LARGE SCALE GENOMIC DNA]</scope>
    <source>
        <strain evidence="8">cv. Xinhai21</strain>
        <tissue evidence="7">Leaf</tissue>
    </source>
</reference>
<dbReference type="InterPro" id="IPR038005">
    <property type="entry name" value="RX-like_CC"/>
</dbReference>
<dbReference type="GO" id="GO:0043531">
    <property type="term" value="F:ADP binding"/>
    <property type="evidence" value="ECO:0007669"/>
    <property type="project" value="InterPro"/>
</dbReference>
<dbReference type="PANTHER" id="PTHR19338">
    <property type="entry name" value="TRANSLOCASE OF INNER MITOCHONDRIAL MEMBRANE 13 HOMOLOG"/>
    <property type="match status" value="1"/>
</dbReference>
<keyword evidence="2" id="KW-0547">Nucleotide-binding</keyword>
<organism evidence="7 8">
    <name type="scientific">Gossypium barbadense</name>
    <name type="common">Sea Island cotton</name>
    <name type="synonym">Hibiscus barbadensis</name>
    <dbReference type="NCBI Taxonomy" id="3634"/>
    <lineage>
        <taxon>Eukaryota</taxon>
        <taxon>Viridiplantae</taxon>
        <taxon>Streptophyta</taxon>
        <taxon>Embryophyta</taxon>
        <taxon>Tracheophyta</taxon>
        <taxon>Spermatophyta</taxon>
        <taxon>Magnoliopsida</taxon>
        <taxon>eudicotyledons</taxon>
        <taxon>Gunneridae</taxon>
        <taxon>Pentapetalae</taxon>
        <taxon>rosids</taxon>
        <taxon>malvids</taxon>
        <taxon>Malvales</taxon>
        <taxon>Malvaceae</taxon>
        <taxon>Malvoideae</taxon>
        <taxon>Gossypium</taxon>
    </lineage>
</organism>
<evidence type="ECO:0000256" key="1">
    <source>
        <dbReference type="ARBA" id="ARBA00022737"/>
    </source>
</evidence>